<gene>
    <name evidence="4" type="ORF">EGD98_03530</name>
</gene>
<proteinExistence type="predicted"/>
<evidence type="ECO:0000313" key="5">
    <source>
        <dbReference type="Proteomes" id="UP000783863"/>
    </source>
</evidence>
<dbReference type="EMBL" id="RKLQ01000001">
    <property type="protein sequence ID" value="MBX0302740.1"/>
    <property type="molecule type" value="Genomic_DNA"/>
</dbReference>
<dbReference type="PROSITE" id="PS51462">
    <property type="entry name" value="NUDIX"/>
    <property type="match status" value="1"/>
</dbReference>
<dbReference type="InterPro" id="IPR015797">
    <property type="entry name" value="NUDIX_hydrolase-like_dom_sf"/>
</dbReference>
<dbReference type="InterPro" id="IPR020084">
    <property type="entry name" value="NUDIX_hydrolase_CS"/>
</dbReference>
<dbReference type="PANTHER" id="PTHR43046">
    <property type="entry name" value="GDP-MANNOSE MANNOSYL HYDROLASE"/>
    <property type="match status" value="1"/>
</dbReference>
<dbReference type="PRINTS" id="PR00502">
    <property type="entry name" value="NUDIXFAMILY"/>
</dbReference>
<dbReference type="Proteomes" id="UP000783863">
    <property type="component" value="Unassembled WGS sequence"/>
</dbReference>
<evidence type="ECO:0000313" key="4">
    <source>
        <dbReference type="EMBL" id="MBX0302740.1"/>
    </source>
</evidence>
<evidence type="ECO:0000256" key="1">
    <source>
        <dbReference type="ARBA" id="ARBA00001946"/>
    </source>
</evidence>
<protein>
    <submittedName>
        <fullName evidence="4">NUDIX domain-containing protein</fullName>
    </submittedName>
</protein>
<feature type="domain" description="Nudix hydrolase" evidence="3">
    <location>
        <begin position="57"/>
        <end position="188"/>
    </location>
</feature>
<dbReference type="SUPFAM" id="SSF55811">
    <property type="entry name" value="Nudix"/>
    <property type="match status" value="1"/>
</dbReference>
<comment type="caution">
    <text evidence="4">The sequence shown here is derived from an EMBL/GenBank/DDBJ whole genome shotgun (WGS) entry which is preliminary data.</text>
</comment>
<dbReference type="RefSeq" id="WP_220586972.1">
    <property type="nucleotide sequence ID" value="NZ_RKLQ01000001.1"/>
</dbReference>
<dbReference type="PANTHER" id="PTHR43046:SF16">
    <property type="entry name" value="ADP-RIBOSE PYROPHOSPHATASE YJHB-RELATED"/>
    <property type="match status" value="1"/>
</dbReference>
<dbReference type="AlphaFoldDB" id="A0A8J8CBU2"/>
<organism evidence="4 5">
    <name type="scientific">Haloarcula salinisoli</name>
    <dbReference type="NCBI Taxonomy" id="2487746"/>
    <lineage>
        <taxon>Archaea</taxon>
        <taxon>Methanobacteriati</taxon>
        <taxon>Methanobacteriota</taxon>
        <taxon>Stenosarchaea group</taxon>
        <taxon>Halobacteria</taxon>
        <taxon>Halobacteriales</taxon>
        <taxon>Haloarculaceae</taxon>
        <taxon>Haloarcula</taxon>
    </lineage>
</organism>
<keyword evidence="2" id="KW-0378">Hydrolase</keyword>
<dbReference type="InterPro" id="IPR000086">
    <property type="entry name" value="NUDIX_hydrolase_dom"/>
</dbReference>
<dbReference type="Gene3D" id="3.90.79.10">
    <property type="entry name" value="Nucleoside Triphosphate Pyrophosphohydrolase"/>
    <property type="match status" value="1"/>
</dbReference>
<dbReference type="PROSITE" id="PS00893">
    <property type="entry name" value="NUDIX_BOX"/>
    <property type="match status" value="1"/>
</dbReference>
<name>A0A8J8CBU2_9EURY</name>
<dbReference type="CDD" id="cd02883">
    <property type="entry name" value="NUDIX_Hydrolase"/>
    <property type="match status" value="1"/>
</dbReference>
<dbReference type="GO" id="GO:0016787">
    <property type="term" value="F:hydrolase activity"/>
    <property type="evidence" value="ECO:0007669"/>
    <property type="project" value="UniProtKB-KW"/>
</dbReference>
<keyword evidence="5" id="KW-1185">Reference proteome</keyword>
<reference evidence="4" key="1">
    <citation type="submission" date="2021-06" db="EMBL/GenBank/DDBJ databases">
        <title>Halomicroarcula sp. F24A a new haloarchaeum isolated from saline soil.</title>
        <authorList>
            <person name="Duran-Viseras A."/>
            <person name="Sanchez-Porro C."/>
            <person name="Ventosa A."/>
        </authorList>
    </citation>
    <scope>NUCLEOTIDE SEQUENCE</scope>
    <source>
        <strain evidence="4">F24A</strain>
    </source>
</reference>
<sequence length="188" mass="21846">MTTVDDLWYLADVASQQAEQTYHELGEQYDEFVEFTRHRRVKRPRFRTVAEDARDHGAPFGAHTLPYRPTGELLLVRHDGVGRWVLPGGELDPGESFREAALRELAEESGIEARIEGLGMLGRVEFYCENNNTWGLLPVFEARAETTEIDVQDPDGEISEARWFDELPEDTRDREEILRWREHRFGRT</sequence>
<comment type="cofactor">
    <cofactor evidence="1">
        <name>Mg(2+)</name>
        <dbReference type="ChEBI" id="CHEBI:18420"/>
    </cofactor>
</comment>
<evidence type="ECO:0000256" key="2">
    <source>
        <dbReference type="ARBA" id="ARBA00022801"/>
    </source>
</evidence>
<dbReference type="Pfam" id="PF00293">
    <property type="entry name" value="NUDIX"/>
    <property type="match status" value="1"/>
</dbReference>
<accession>A0A8J8CBU2</accession>
<evidence type="ECO:0000259" key="3">
    <source>
        <dbReference type="PROSITE" id="PS51462"/>
    </source>
</evidence>
<dbReference type="InterPro" id="IPR020476">
    <property type="entry name" value="Nudix_hydrolase"/>
</dbReference>